<dbReference type="EMBL" id="CASHSV030000055">
    <property type="protein sequence ID" value="CAJ2645093.1"/>
    <property type="molecule type" value="Genomic_DNA"/>
</dbReference>
<proteinExistence type="predicted"/>
<reference evidence="1" key="1">
    <citation type="submission" date="2023-10" db="EMBL/GenBank/DDBJ databases">
        <authorList>
            <person name="Rodriguez Cubillos JULIANA M."/>
            <person name="De Vega J."/>
        </authorList>
    </citation>
    <scope>NUCLEOTIDE SEQUENCE</scope>
</reference>
<evidence type="ECO:0000313" key="1">
    <source>
        <dbReference type="EMBL" id="CAJ2645093.1"/>
    </source>
</evidence>
<accession>A0ACB0JJ18</accession>
<comment type="caution">
    <text evidence="1">The sequence shown here is derived from an EMBL/GenBank/DDBJ whole genome shotgun (WGS) entry which is preliminary data.</text>
</comment>
<evidence type="ECO:0000313" key="2">
    <source>
        <dbReference type="Proteomes" id="UP001177021"/>
    </source>
</evidence>
<organism evidence="1 2">
    <name type="scientific">Trifolium pratense</name>
    <name type="common">Red clover</name>
    <dbReference type="NCBI Taxonomy" id="57577"/>
    <lineage>
        <taxon>Eukaryota</taxon>
        <taxon>Viridiplantae</taxon>
        <taxon>Streptophyta</taxon>
        <taxon>Embryophyta</taxon>
        <taxon>Tracheophyta</taxon>
        <taxon>Spermatophyta</taxon>
        <taxon>Magnoliopsida</taxon>
        <taxon>eudicotyledons</taxon>
        <taxon>Gunneridae</taxon>
        <taxon>Pentapetalae</taxon>
        <taxon>rosids</taxon>
        <taxon>fabids</taxon>
        <taxon>Fabales</taxon>
        <taxon>Fabaceae</taxon>
        <taxon>Papilionoideae</taxon>
        <taxon>50 kb inversion clade</taxon>
        <taxon>NPAAA clade</taxon>
        <taxon>Hologalegina</taxon>
        <taxon>IRL clade</taxon>
        <taxon>Trifolieae</taxon>
        <taxon>Trifolium</taxon>
    </lineage>
</organism>
<sequence length="600" mass="69250">MAPAELIELKSHIEDLLGKGFIRPSVSPWGAPVLLVKKKDGKSRLCVDYRKLNKVTIKNRYPLPRIDDLMDQLKDASVFSKIDLKSGYHQIRVRDEDVQKTAFRTRYGHYEYLVMPFGVTNAPAIFMDYMNRIFHPFLDKFVVVFIDDILVYSKSEEEHEEHLRLVLQVLRDNKLYANPSKCEFWLEKVNFLGHVISKEGIAVDPAKIDTWKWDSISMDFITGLPKTRKRKDSIWVIVDRLTKSAHFLAVKVTDTAEKLTDIYIAEIVKLHGIPSSIVLDRDPKFTSHFWKTLHDALGTKLRMSSAYHPQTDGQTERTNQSLEDLLRACVLDDRGSWDDVLPLVEFTYNNSYHASIGMAPFEALYGRRCQTPLCWYQDGESIIVGPEMVQQTTDKVKQIRARLKATQDRQKSYADKHRRPLEFEAGDHVFLRVTPTTGVGRVLKAKKLTPKFIGPYQITERIGKVAYRIALPPVLSRIHDVFHVSQLRKYTPDPSHVIKPDDIHLKENLSFEVPPIKIADRKMKLLRTKEIPLVKVIWNEATGDATWELESKIKEQYPELFNDGHFRPFKIVSVPSKLNHLIRLFETKSLAYGSSRVDKS</sequence>
<name>A0ACB0JJ18_TRIPR</name>
<dbReference type="Proteomes" id="UP001177021">
    <property type="component" value="Unassembled WGS sequence"/>
</dbReference>
<protein>
    <submittedName>
        <fullName evidence="1">Uncharacterized protein</fullName>
    </submittedName>
</protein>
<gene>
    <name evidence="1" type="ORF">MILVUS5_LOCUS14035</name>
</gene>
<keyword evidence="2" id="KW-1185">Reference proteome</keyword>